<feature type="non-terminal residue" evidence="2">
    <location>
        <position position="1"/>
    </location>
</feature>
<comment type="caution">
    <text evidence="2">The sequence shown here is derived from an EMBL/GenBank/DDBJ whole genome shotgun (WGS) entry which is preliminary data.</text>
</comment>
<name>A0ABN7XLT8_GIGMA</name>
<accession>A0ABN7XLT8</accession>
<proteinExistence type="predicted"/>
<sequence>LWQREQALNEEFKKLGREVAQLEKAVAEKKLSESEFEARIAVIKNRSEEFRKRYLELTKEKEEFGVVFSYSDYEEESKDGNESAETSLSKRSVLDITKELDQVLAKKLELDQEELEELEKDPDKEEQSKWEAKAQKDEKFQKALKIFKA</sequence>
<evidence type="ECO:0000313" key="3">
    <source>
        <dbReference type="Proteomes" id="UP000789901"/>
    </source>
</evidence>
<feature type="compositionally biased region" description="Basic and acidic residues" evidence="1">
    <location>
        <begin position="121"/>
        <end position="134"/>
    </location>
</feature>
<evidence type="ECO:0000313" key="2">
    <source>
        <dbReference type="EMBL" id="CAG8856010.1"/>
    </source>
</evidence>
<evidence type="ECO:0000256" key="1">
    <source>
        <dbReference type="SAM" id="MobiDB-lite"/>
    </source>
</evidence>
<keyword evidence="3" id="KW-1185">Reference proteome</keyword>
<organism evidence="2 3">
    <name type="scientific">Gigaspora margarita</name>
    <dbReference type="NCBI Taxonomy" id="4874"/>
    <lineage>
        <taxon>Eukaryota</taxon>
        <taxon>Fungi</taxon>
        <taxon>Fungi incertae sedis</taxon>
        <taxon>Mucoromycota</taxon>
        <taxon>Glomeromycotina</taxon>
        <taxon>Glomeromycetes</taxon>
        <taxon>Diversisporales</taxon>
        <taxon>Gigasporaceae</taxon>
        <taxon>Gigaspora</taxon>
    </lineage>
</organism>
<protein>
    <submittedName>
        <fullName evidence="2">26763_t:CDS:1</fullName>
    </submittedName>
</protein>
<feature type="region of interest" description="Disordered" evidence="1">
    <location>
        <begin position="115"/>
        <end position="134"/>
    </location>
</feature>
<feature type="non-terminal residue" evidence="2">
    <location>
        <position position="149"/>
    </location>
</feature>
<gene>
    <name evidence="2" type="ORF">GMARGA_LOCUS44831</name>
</gene>
<dbReference type="Proteomes" id="UP000789901">
    <property type="component" value="Unassembled WGS sequence"/>
</dbReference>
<reference evidence="2 3" key="1">
    <citation type="submission" date="2021-06" db="EMBL/GenBank/DDBJ databases">
        <authorList>
            <person name="Kallberg Y."/>
            <person name="Tangrot J."/>
            <person name="Rosling A."/>
        </authorList>
    </citation>
    <scope>NUCLEOTIDE SEQUENCE [LARGE SCALE GENOMIC DNA]</scope>
    <source>
        <strain evidence="2 3">120-4 pot B 10/14</strain>
    </source>
</reference>
<dbReference type="EMBL" id="CAJVQB010155360">
    <property type="protein sequence ID" value="CAG8856010.1"/>
    <property type="molecule type" value="Genomic_DNA"/>
</dbReference>